<evidence type="ECO:0000313" key="1">
    <source>
        <dbReference type="EMBL" id="CAI09894.1"/>
    </source>
</evidence>
<organism evidence="1 2">
    <name type="scientific">Aromatoleum aromaticum (strain DSM 19018 / LMG 30748 / EbN1)</name>
    <name type="common">Azoarcus sp. (strain EbN1)</name>
    <dbReference type="NCBI Taxonomy" id="76114"/>
    <lineage>
        <taxon>Bacteria</taxon>
        <taxon>Pseudomonadati</taxon>
        <taxon>Pseudomonadota</taxon>
        <taxon>Betaproteobacteria</taxon>
        <taxon>Rhodocyclales</taxon>
        <taxon>Rhodocyclaceae</taxon>
        <taxon>Aromatoleum</taxon>
    </lineage>
</organism>
<dbReference type="Pfam" id="PF10117">
    <property type="entry name" value="McrBC"/>
    <property type="match status" value="1"/>
</dbReference>
<dbReference type="AlphaFoldDB" id="Q5NYH0"/>
<dbReference type="GO" id="GO:0009307">
    <property type="term" value="P:DNA restriction-modification system"/>
    <property type="evidence" value="ECO:0007669"/>
    <property type="project" value="InterPro"/>
</dbReference>
<name>Q5NYH0_AROAE</name>
<evidence type="ECO:0000313" key="2">
    <source>
        <dbReference type="Proteomes" id="UP000006552"/>
    </source>
</evidence>
<dbReference type="PANTHER" id="PTHR38733">
    <property type="entry name" value="PROTEIN MCRC"/>
    <property type="match status" value="1"/>
</dbReference>
<dbReference type="RefSeq" id="WP_011239545.1">
    <property type="nucleotide sequence ID" value="NC_006513.1"/>
</dbReference>
<dbReference type="REBASE" id="10651">
    <property type="entry name" value="AarEBMcrBCP"/>
</dbReference>
<gene>
    <name evidence="1" type="ORF">ebA6590</name>
</gene>
<dbReference type="OrthoDB" id="5500856at2"/>
<proteinExistence type="predicted"/>
<dbReference type="PIRSF" id="PIRSF003109">
    <property type="entry name" value="McrC"/>
    <property type="match status" value="1"/>
</dbReference>
<sequence>MNAVAEEAEDSSATAEGFIGHIPVRNIWLLMLYASDLFRTHGIGKVGLEDSPDELPDLVAEILAHAVEVRQRRRLSLGYRSRDAVLNRVRGRIDVLATERHQLLDRGLVACRFDELTIDTPRNRFVRAALESVSRVVRRKDVAHRCRSLASGMKAMGVSGDAPTRAQMSTDRFGRNDVDDRFMVAAAKLAFDLALPTEASGANVLSLPDREATWVRRLFERAVGGFYDVVLSPRGWRVLCGGTMGWQIEQKTAGIEKILPTMRTDVVLDHPSSGRRIVIDTKFTSIVTTGWYREETLRSGYVYQIYAYLRSQVGRGEALADCASGLLLHPAIGQMVDETVVIQGHHIRFATVNLTASPADIRSQLLRLCEPTATLRANPVSDDGFVKIMGRISIDTSTSH</sequence>
<protein>
    <recommendedName>
        <fullName evidence="3">5-methylcytosine-specific restriction endonuclease system specificity protein McrC</fullName>
    </recommendedName>
</protein>
<dbReference type="eggNOG" id="COG4268">
    <property type="taxonomic scope" value="Bacteria"/>
</dbReference>
<dbReference type="HOGENOM" id="CLU_065564_0_0_4"/>
<dbReference type="KEGG" id="eba:ebA6590"/>
<dbReference type="PANTHER" id="PTHR38733:SF1">
    <property type="entry name" value="TYPE IV METHYL-DIRECTED RESTRICTION ENZYME ECOKMCRBC"/>
    <property type="match status" value="1"/>
</dbReference>
<dbReference type="STRING" id="76114.ebA6590"/>
<dbReference type="Proteomes" id="UP000006552">
    <property type="component" value="Chromosome"/>
</dbReference>
<dbReference type="InterPro" id="IPR014407">
    <property type="entry name" value="McrC_bac"/>
</dbReference>
<keyword evidence="2" id="KW-1185">Reference proteome</keyword>
<evidence type="ECO:0008006" key="3">
    <source>
        <dbReference type="Google" id="ProtNLM"/>
    </source>
</evidence>
<accession>Q5NYH0</accession>
<dbReference type="InterPro" id="IPR019292">
    <property type="entry name" value="McrC"/>
</dbReference>
<dbReference type="EMBL" id="CR555306">
    <property type="protein sequence ID" value="CAI09894.1"/>
    <property type="molecule type" value="Genomic_DNA"/>
</dbReference>
<reference evidence="1 2" key="1">
    <citation type="journal article" date="2005" name="Arch. Microbiol.">
        <title>The genome sequence of an anaerobic aromatic-degrading denitrifying bacterium, strain EbN1.</title>
        <authorList>
            <person name="Rabus R."/>
            <person name="Kube M."/>
            <person name="Heider J."/>
            <person name="Beck A."/>
            <person name="Heitmann K."/>
            <person name="Widdel F."/>
            <person name="Reinhardt R."/>
        </authorList>
    </citation>
    <scope>NUCLEOTIDE SEQUENCE [LARGE SCALE GENOMIC DNA]</scope>
    <source>
        <strain evidence="1 2">EbN1</strain>
    </source>
</reference>
<dbReference type="NCBIfam" id="NF007277">
    <property type="entry name" value="PRK09736.1"/>
    <property type="match status" value="1"/>
</dbReference>